<feature type="compositionally biased region" description="Low complexity" evidence="3">
    <location>
        <begin position="199"/>
        <end position="221"/>
    </location>
</feature>
<reference evidence="5" key="2">
    <citation type="journal article" date="2020" name="Nat. Commun.">
        <title>Large-scale genome sequencing of mycorrhizal fungi provides insights into the early evolution of symbiotic traits.</title>
        <authorList>
            <person name="Miyauchi S."/>
            <person name="Kiss E."/>
            <person name="Kuo A."/>
            <person name="Drula E."/>
            <person name="Kohler A."/>
            <person name="Sanchez-Garcia M."/>
            <person name="Morin E."/>
            <person name="Andreopoulos B."/>
            <person name="Barry K.W."/>
            <person name="Bonito G."/>
            <person name="Buee M."/>
            <person name="Carver A."/>
            <person name="Chen C."/>
            <person name="Cichocki N."/>
            <person name="Clum A."/>
            <person name="Culley D."/>
            <person name="Crous P.W."/>
            <person name="Fauchery L."/>
            <person name="Girlanda M."/>
            <person name="Hayes R.D."/>
            <person name="Keri Z."/>
            <person name="LaButti K."/>
            <person name="Lipzen A."/>
            <person name="Lombard V."/>
            <person name="Magnuson J."/>
            <person name="Maillard F."/>
            <person name="Murat C."/>
            <person name="Nolan M."/>
            <person name="Ohm R.A."/>
            <person name="Pangilinan J."/>
            <person name="Pereira M.F."/>
            <person name="Perotto S."/>
            <person name="Peter M."/>
            <person name="Pfister S."/>
            <person name="Riley R."/>
            <person name="Sitrit Y."/>
            <person name="Stielow J.B."/>
            <person name="Szollosi G."/>
            <person name="Zifcakova L."/>
            <person name="Stursova M."/>
            <person name="Spatafora J.W."/>
            <person name="Tedersoo L."/>
            <person name="Vaario L.M."/>
            <person name="Yamada A."/>
            <person name="Yan M."/>
            <person name="Wang P."/>
            <person name="Xu J."/>
            <person name="Bruns T."/>
            <person name="Baldrian P."/>
            <person name="Vilgalys R."/>
            <person name="Dunand C."/>
            <person name="Henrissat B."/>
            <person name="Grigoriev I.V."/>
            <person name="Hibbett D."/>
            <person name="Nagy L.G."/>
            <person name="Martin F.M."/>
        </authorList>
    </citation>
    <scope>NUCLEOTIDE SEQUENCE</scope>
    <source>
        <strain evidence="5">Prilba</strain>
    </source>
</reference>
<evidence type="ECO:0000256" key="1">
    <source>
        <dbReference type="PROSITE-ProRule" id="PRU00108"/>
    </source>
</evidence>
<dbReference type="Pfam" id="PF00046">
    <property type="entry name" value="Homeodomain"/>
    <property type="match status" value="1"/>
</dbReference>
<dbReference type="Proteomes" id="UP000759537">
    <property type="component" value="Unassembled WGS sequence"/>
</dbReference>
<evidence type="ECO:0000256" key="2">
    <source>
        <dbReference type="RuleBase" id="RU000682"/>
    </source>
</evidence>
<dbReference type="SUPFAM" id="SSF46689">
    <property type="entry name" value="Homeodomain-like"/>
    <property type="match status" value="1"/>
</dbReference>
<feature type="compositionally biased region" description="Pro residues" evidence="3">
    <location>
        <begin position="56"/>
        <end position="68"/>
    </location>
</feature>
<protein>
    <recommendedName>
        <fullName evidence="4">Homeobox domain-containing protein</fullName>
    </recommendedName>
</protein>
<dbReference type="OrthoDB" id="6159439at2759"/>
<feature type="region of interest" description="Disordered" evidence="3">
    <location>
        <begin position="296"/>
        <end position="542"/>
    </location>
</feature>
<feature type="domain" description="Homeobox" evidence="4">
    <location>
        <begin position="69"/>
        <end position="129"/>
    </location>
</feature>
<dbReference type="PANTHER" id="PTHR46255">
    <property type="entry name" value="SHORT STATURE HOMEOBOX"/>
    <property type="match status" value="1"/>
</dbReference>
<dbReference type="AlphaFoldDB" id="A0A9P5JY06"/>
<keyword evidence="1 2" id="KW-0238">DNA-binding</keyword>
<dbReference type="Gene3D" id="1.10.10.60">
    <property type="entry name" value="Homeodomain-like"/>
    <property type="match status" value="1"/>
</dbReference>
<feature type="region of interest" description="Disordered" evidence="3">
    <location>
        <begin position="119"/>
        <end position="154"/>
    </location>
</feature>
<dbReference type="GO" id="GO:0000981">
    <property type="term" value="F:DNA-binding transcription factor activity, RNA polymerase II-specific"/>
    <property type="evidence" value="ECO:0007669"/>
    <property type="project" value="TreeGrafter"/>
</dbReference>
<proteinExistence type="predicted"/>
<comment type="subcellular location">
    <subcellularLocation>
        <location evidence="1 2">Nucleus</location>
    </subcellularLocation>
</comment>
<comment type="caution">
    <text evidence="5">The sequence shown here is derived from an EMBL/GenBank/DDBJ whole genome shotgun (WGS) entry which is preliminary data.</text>
</comment>
<feature type="compositionally biased region" description="Low complexity" evidence="3">
    <location>
        <begin position="403"/>
        <end position="417"/>
    </location>
</feature>
<feature type="compositionally biased region" description="Basic and acidic residues" evidence="3">
    <location>
        <begin position="500"/>
        <end position="509"/>
    </location>
</feature>
<evidence type="ECO:0000313" key="6">
    <source>
        <dbReference type="Proteomes" id="UP000759537"/>
    </source>
</evidence>
<feature type="region of interest" description="Disordered" evidence="3">
    <location>
        <begin position="185"/>
        <end position="274"/>
    </location>
</feature>
<feature type="compositionally biased region" description="Polar residues" evidence="3">
    <location>
        <begin position="13"/>
        <end position="26"/>
    </location>
</feature>
<dbReference type="InterPro" id="IPR009057">
    <property type="entry name" value="Homeodomain-like_sf"/>
</dbReference>
<feature type="compositionally biased region" description="Polar residues" evidence="3">
    <location>
        <begin position="512"/>
        <end position="542"/>
    </location>
</feature>
<keyword evidence="1 2" id="KW-0539">Nucleus</keyword>
<dbReference type="InterPro" id="IPR001356">
    <property type="entry name" value="HD"/>
</dbReference>
<feature type="region of interest" description="Disordered" evidence="3">
    <location>
        <begin position="1"/>
        <end position="83"/>
    </location>
</feature>
<dbReference type="PROSITE" id="PS50071">
    <property type="entry name" value="HOMEOBOX_2"/>
    <property type="match status" value="1"/>
</dbReference>
<dbReference type="SMART" id="SM00389">
    <property type="entry name" value="HOX"/>
    <property type="match status" value="1"/>
</dbReference>
<sequence>MKRPLSDQDAQLRSDGSSNGMDTTTDTETDLGPSGAPSAQNTRQVREKMLGDGAPPSTPPLPPPPPPPAKKKRTRTLTTPHQSAVLHALLAQSRFPTTAMREEVGRSIGLSARKVQVWFQNQRQKARRPRDSKNQGSPVAPARPPQYGAFPNVPAPPFVHSSASSTVNASSLPSDELYATFNVNHGQQQPASSSGRLSGPGVPGVASAPPTLSSSSSFVSPPRFPHSPQRQQQMQMLAPLADPSPRDAHISSGSSARQGVPSRDFTFNHPFPPLHLQVPETSGVVLLGGSQSQYPTMTPLRPLAASSHHPLGLSSSSSSGRPRSQQTSSSSSPSSPPSPFAPASASASISESRPQTPASSFLVPRGRDLPRLQIPPLHVPESPHTNTNPHANNAHAHAHVQHVHVQQQQQQQQQQAQRSALPRYSSPPLSLPLPPPHSHQDPARFSQPSDRALPSLLLSTTPRRSPPTSRGGGESSPVPAHAHAPMSAPASASSSTSRTRRFDPVREAASECSRSGSLGTDSMSTGTPPRINTPQHFTTPFS</sequence>
<dbReference type="GO" id="GO:0005634">
    <property type="term" value="C:nucleus"/>
    <property type="evidence" value="ECO:0007669"/>
    <property type="project" value="UniProtKB-SubCell"/>
</dbReference>
<dbReference type="CDD" id="cd00086">
    <property type="entry name" value="homeodomain"/>
    <property type="match status" value="1"/>
</dbReference>
<feature type="compositionally biased region" description="Low complexity" evidence="3">
    <location>
        <begin position="454"/>
        <end position="497"/>
    </location>
</feature>
<reference evidence="5" key="1">
    <citation type="submission" date="2019-10" db="EMBL/GenBank/DDBJ databases">
        <authorList>
            <consortium name="DOE Joint Genome Institute"/>
            <person name="Kuo A."/>
            <person name="Miyauchi S."/>
            <person name="Kiss E."/>
            <person name="Drula E."/>
            <person name="Kohler A."/>
            <person name="Sanchez-Garcia M."/>
            <person name="Andreopoulos B."/>
            <person name="Barry K.W."/>
            <person name="Bonito G."/>
            <person name="Buee M."/>
            <person name="Carver A."/>
            <person name="Chen C."/>
            <person name="Cichocki N."/>
            <person name="Clum A."/>
            <person name="Culley D."/>
            <person name="Crous P.W."/>
            <person name="Fauchery L."/>
            <person name="Girlanda M."/>
            <person name="Hayes R."/>
            <person name="Keri Z."/>
            <person name="LaButti K."/>
            <person name="Lipzen A."/>
            <person name="Lombard V."/>
            <person name="Magnuson J."/>
            <person name="Maillard F."/>
            <person name="Morin E."/>
            <person name="Murat C."/>
            <person name="Nolan M."/>
            <person name="Ohm R."/>
            <person name="Pangilinan J."/>
            <person name="Pereira M."/>
            <person name="Perotto S."/>
            <person name="Peter M."/>
            <person name="Riley R."/>
            <person name="Sitrit Y."/>
            <person name="Stielow B."/>
            <person name="Szollosi G."/>
            <person name="Zifcakova L."/>
            <person name="Stursova M."/>
            <person name="Spatafora J.W."/>
            <person name="Tedersoo L."/>
            <person name="Vaario L.-M."/>
            <person name="Yamada A."/>
            <person name="Yan M."/>
            <person name="Wang P."/>
            <person name="Xu J."/>
            <person name="Bruns T."/>
            <person name="Baldrian P."/>
            <person name="Vilgalys R."/>
            <person name="Henrissat B."/>
            <person name="Grigoriev I.V."/>
            <person name="Hibbett D."/>
            <person name="Nagy L.G."/>
            <person name="Martin F.M."/>
        </authorList>
    </citation>
    <scope>NUCLEOTIDE SEQUENCE</scope>
    <source>
        <strain evidence="5">Prilba</strain>
    </source>
</reference>
<feature type="compositionally biased region" description="Low complexity" evidence="3">
    <location>
        <begin position="304"/>
        <end position="333"/>
    </location>
</feature>
<organism evidence="5 6">
    <name type="scientific">Russula ochroleuca</name>
    <dbReference type="NCBI Taxonomy" id="152965"/>
    <lineage>
        <taxon>Eukaryota</taxon>
        <taxon>Fungi</taxon>
        <taxon>Dikarya</taxon>
        <taxon>Basidiomycota</taxon>
        <taxon>Agaricomycotina</taxon>
        <taxon>Agaricomycetes</taxon>
        <taxon>Russulales</taxon>
        <taxon>Russulaceae</taxon>
        <taxon>Russula</taxon>
    </lineage>
</organism>
<feature type="compositionally biased region" description="Polar residues" evidence="3">
    <location>
        <begin position="185"/>
        <end position="196"/>
    </location>
</feature>
<evidence type="ECO:0000259" key="4">
    <source>
        <dbReference type="PROSITE" id="PS50071"/>
    </source>
</evidence>
<accession>A0A9P5JY06</accession>
<keyword evidence="6" id="KW-1185">Reference proteome</keyword>
<evidence type="ECO:0000313" key="5">
    <source>
        <dbReference type="EMBL" id="KAF8469888.1"/>
    </source>
</evidence>
<dbReference type="InterPro" id="IPR052631">
    <property type="entry name" value="Paired_homeobox_Bicoid"/>
</dbReference>
<dbReference type="PANTHER" id="PTHR46255:SF3">
    <property type="entry name" value="HOMEOBOX DOMAIN-CONTAINING PROTEIN"/>
    <property type="match status" value="1"/>
</dbReference>
<feature type="DNA-binding region" description="Homeobox" evidence="1">
    <location>
        <begin position="71"/>
        <end position="130"/>
    </location>
</feature>
<keyword evidence="1 2" id="KW-0371">Homeobox</keyword>
<dbReference type="EMBL" id="WHVB01000027">
    <property type="protein sequence ID" value="KAF8469888.1"/>
    <property type="molecule type" value="Genomic_DNA"/>
</dbReference>
<dbReference type="GO" id="GO:1990837">
    <property type="term" value="F:sequence-specific double-stranded DNA binding"/>
    <property type="evidence" value="ECO:0007669"/>
    <property type="project" value="TreeGrafter"/>
</dbReference>
<name>A0A9P5JY06_9AGAM</name>
<gene>
    <name evidence="5" type="ORF">DFH94DRAFT_221130</name>
</gene>
<feature type="compositionally biased region" description="Basic and acidic residues" evidence="3">
    <location>
        <begin position="1"/>
        <end position="12"/>
    </location>
</feature>
<evidence type="ECO:0000256" key="3">
    <source>
        <dbReference type="SAM" id="MobiDB-lite"/>
    </source>
</evidence>
<feature type="compositionally biased region" description="Low complexity" evidence="3">
    <location>
        <begin position="341"/>
        <end position="352"/>
    </location>
</feature>